<keyword evidence="3" id="KW-1133">Transmembrane helix</keyword>
<dbReference type="EMBL" id="CAJNJQ010003451">
    <property type="protein sequence ID" value="CAE7198932.1"/>
    <property type="molecule type" value="Genomic_DNA"/>
</dbReference>
<keyword evidence="3" id="KW-0812">Transmembrane</keyword>
<dbReference type="InterPro" id="IPR029044">
    <property type="entry name" value="Nucleotide-diphossugar_trans"/>
</dbReference>
<dbReference type="GO" id="GO:0051999">
    <property type="term" value="P:mannosyl-inositol phosphorylceramide biosynthetic process"/>
    <property type="evidence" value="ECO:0007669"/>
    <property type="project" value="TreeGrafter"/>
</dbReference>
<dbReference type="GO" id="GO:0016020">
    <property type="term" value="C:membrane"/>
    <property type="evidence" value="ECO:0007669"/>
    <property type="project" value="GOC"/>
</dbReference>
<evidence type="ECO:0000256" key="2">
    <source>
        <dbReference type="ARBA" id="ARBA00022679"/>
    </source>
</evidence>
<comment type="similarity">
    <text evidence="1">Belongs to the glycosyltransferase 32 family.</text>
</comment>
<dbReference type="PANTHER" id="PTHR32385">
    <property type="entry name" value="MANNOSYL PHOSPHORYLINOSITOL CERAMIDE SYNTHASE"/>
    <property type="match status" value="1"/>
</dbReference>
<evidence type="ECO:0000313" key="5">
    <source>
        <dbReference type="Proteomes" id="UP000663827"/>
    </source>
</evidence>
<protein>
    <submittedName>
        <fullName evidence="4">Uncharacterized protein</fullName>
    </submittedName>
</protein>
<name>A0A8H3E7T7_9AGAM</name>
<dbReference type="GO" id="GO:0000030">
    <property type="term" value="F:mannosyltransferase activity"/>
    <property type="evidence" value="ECO:0007669"/>
    <property type="project" value="TreeGrafter"/>
</dbReference>
<dbReference type="Pfam" id="PF04488">
    <property type="entry name" value="Gly_transf_sug"/>
    <property type="match status" value="1"/>
</dbReference>
<dbReference type="AlphaFoldDB" id="A0A8H3E7T7"/>
<accession>A0A8H3E7T7</accession>
<dbReference type="SUPFAM" id="SSF53448">
    <property type="entry name" value="Nucleotide-diphospho-sugar transferases"/>
    <property type="match status" value="1"/>
</dbReference>
<reference evidence="4" key="1">
    <citation type="submission" date="2021-01" db="EMBL/GenBank/DDBJ databases">
        <authorList>
            <person name="Kaushik A."/>
        </authorList>
    </citation>
    <scope>NUCLEOTIDE SEQUENCE</scope>
    <source>
        <strain evidence="4">AG5</strain>
    </source>
</reference>
<keyword evidence="3" id="KW-0472">Membrane</keyword>
<dbReference type="PANTHER" id="PTHR32385:SF23">
    <property type="entry name" value="NUCLEOTIDE-DIPHOSPHO-SUGAR TRANSFERASE"/>
    <property type="match status" value="1"/>
</dbReference>
<comment type="caution">
    <text evidence="4">The sequence shown here is derived from an EMBL/GenBank/DDBJ whole genome shotgun (WGS) entry which is preliminary data.</text>
</comment>
<organism evidence="4 5">
    <name type="scientific">Rhizoctonia solani</name>
    <dbReference type="NCBI Taxonomy" id="456999"/>
    <lineage>
        <taxon>Eukaryota</taxon>
        <taxon>Fungi</taxon>
        <taxon>Dikarya</taxon>
        <taxon>Basidiomycota</taxon>
        <taxon>Agaricomycotina</taxon>
        <taxon>Agaricomycetes</taxon>
        <taxon>Cantharellales</taxon>
        <taxon>Ceratobasidiaceae</taxon>
        <taxon>Rhizoctonia</taxon>
    </lineage>
</organism>
<feature type="transmembrane region" description="Helical" evidence="3">
    <location>
        <begin position="12"/>
        <end position="35"/>
    </location>
</feature>
<dbReference type="Gene3D" id="3.90.550.20">
    <property type="match status" value="1"/>
</dbReference>
<dbReference type="Proteomes" id="UP000663827">
    <property type="component" value="Unassembled WGS sequence"/>
</dbReference>
<evidence type="ECO:0000256" key="3">
    <source>
        <dbReference type="SAM" id="Phobius"/>
    </source>
</evidence>
<proteinExistence type="inferred from homology"/>
<evidence type="ECO:0000256" key="1">
    <source>
        <dbReference type="ARBA" id="ARBA00009003"/>
    </source>
</evidence>
<keyword evidence="2" id="KW-0808">Transferase</keyword>
<gene>
    <name evidence="4" type="ORF">RDB_LOCUS136628</name>
</gene>
<dbReference type="InterPro" id="IPR007577">
    <property type="entry name" value="GlycoTrfase_DXD_sugar-bd_CS"/>
</dbReference>
<sequence length="346" mass="39067">MRTIRLPTRAYTRIFMSAFFVTALIILGVLEFGTIPLRDALCRSMYPENSINMVYTGELAPYINASSLITHLLAARDGQVVSSSIALGEIIHQSWKTKDVPPAYHSLTTSWRSVYSNWTYVLWDNYDNRALVENLYPEWVRAYDALPSDIYRAHFTRNLYMHTFGGIYADIDSEAISPLDLLVEAQRRTGIPTAFLGTMVTSSHDLHGVPDAFMAASAPGHPLWLVIAQDTVDWSRARSWDRSVPLPGPEYVSGPVSLRRSIANYSPSVLKSSSPYAVSSEAIAPVVLFSPEVIYPFTWDRSRPHISTATKECVCWMAMSTFNPRMCKKMTGAQWVVHYWKHAWKS</sequence>
<evidence type="ECO:0000313" key="4">
    <source>
        <dbReference type="EMBL" id="CAE7198932.1"/>
    </source>
</evidence>
<dbReference type="InterPro" id="IPR051706">
    <property type="entry name" value="Glycosyltransferase_domain"/>
</dbReference>